<dbReference type="Proteomes" id="UP000076632">
    <property type="component" value="Unassembled WGS sequence"/>
</dbReference>
<reference evidence="1 2" key="1">
    <citation type="journal article" date="2016" name="Fungal Biol.">
        <title>The genome of Xylona heveae provides a window into fungal endophytism.</title>
        <authorList>
            <person name="Gazis R."/>
            <person name="Kuo A."/>
            <person name="Riley R."/>
            <person name="LaButti K."/>
            <person name="Lipzen A."/>
            <person name="Lin J."/>
            <person name="Amirebrahimi M."/>
            <person name="Hesse C.N."/>
            <person name="Spatafora J.W."/>
            <person name="Henrissat B."/>
            <person name="Hainaut M."/>
            <person name="Grigoriev I.V."/>
            <person name="Hibbett D.S."/>
        </authorList>
    </citation>
    <scope>NUCLEOTIDE SEQUENCE [LARGE SCALE GENOMIC DNA]</scope>
    <source>
        <strain evidence="1 2">TC161</strain>
    </source>
</reference>
<gene>
    <name evidence="1" type="ORF">L228DRAFT_243542</name>
</gene>
<keyword evidence="2" id="KW-1185">Reference proteome</keyword>
<dbReference type="RefSeq" id="XP_018192536.1">
    <property type="nucleotide sequence ID" value="XM_018331710.1"/>
</dbReference>
<dbReference type="AlphaFoldDB" id="A0A165K4R6"/>
<dbReference type="GeneID" id="28896847"/>
<organism evidence="1 2">
    <name type="scientific">Xylona heveae (strain CBS 132557 / TC161)</name>
    <dbReference type="NCBI Taxonomy" id="1328760"/>
    <lineage>
        <taxon>Eukaryota</taxon>
        <taxon>Fungi</taxon>
        <taxon>Dikarya</taxon>
        <taxon>Ascomycota</taxon>
        <taxon>Pezizomycotina</taxon>
        <taxon>Xylonomycetes</taxon>
        <taxon>Xylonales</taxon>
        <taxon>Xylonaceae</taxon>
        <taxon>Xylona</taxon>
    </lineage>
</organism>
<proteinExistence type="predicted"/>
<evidence type="ECO:0000313" key="2">
    <source>
        <dbReference type="Proteomes" id="UP000076632"/>
    </source>
</evidence>
<protein>
    <submittedName>
        <fullName evidence="1">Uncharacterized protein</fullName>
    </submittedName>
</protein>
<dbReference type="InParanoid" id="A0A165K4R6"/>
<sequence>MSREGTGRNHALVENCIEEIKRLCNMSFSRDSVDIQFVKIADAENLKYIPGQNRRPTDPVNLSRFHQNISILARVWTWVMVDAQQIIGWFEAAQNVVEYDSWMQICLEHGVEIYAEMVVYLKQHADGMEHWLNWP</sequence>
<name>A0A165K4R6_XYLHT</name>
<dbReference type="EMBL" id="KV407454">
    <property type="protein sequence ID" value="KZF26981.1"/>
    <property type="molecule type" value="Genomic_DNA"/>
</dbReference>
<accession>A0A165K4R6</accession>
<dbReference type="OrthoDB" id="4474280at2759"/>
<evidence type="ECO:0000313" key="1">
    <source>
        <dbReference type="EMBL" id="KZF26981.1"/>
    </source>
</evidence>